<dbReference type="PANTHER" id="PTHR46268:SF6">
    <property type="entry name" value="UNIVERSAL STRESS PROTEIN UP12"/>
    <property type="match status" value="1"/>
</dbReference>
<feature type="domain" description="UspA" evidence="2">
    <location>
        <begin position="1"/>
        <end position="136"/>
    </location>
</feature>
<dbReference type="InterPro" id="IPR014729">
    <property type="entry name" value="Rossmann-like_a/b/a_fold"/>
</dbReference>
<evidence type="ECO:0000259" key="2">
    <source>
        <dbReference type="Pfam" id="PF00582"/>
    </source>
</evidence>
<gene>
    <name evidence="3" type="ORF">ACFOW6_13825</name>
</gene>
<dbReference type="CDD" id="cd00293">
    <property type="entry name" value="USP-like"/>
    <property type="match status" value="1"/>
</dbReference>
<comment type="caution">
    <text evidence="3">The sequence shown here is derived from an EMBL/GenBank/DDBJ whole genome shotgun (WGS) entry which is preliminary data.</text>
</comment>
<sequence length="136" mass="14855">MYKTIIVPIDLMHAERIQPMIQAARRLEGEGATLILTNVIEDVPSFMEAQLPAGVIDRLKEQARLQLEELAEGNAPGCEIEVRPGQPAAEILELARERGADLIVIASHQPGFGDFLIGSTAARVVRHADCSVHVIR</sequence>
<proteinExistence type="inferred from homology"/>
<dbReference type="InterPro" id="IPR006016">
    <property type="entry name" value="UspA"/>
</dbReference>
<dbReference type="PANTHER" id="PTHR46268">
    <property type="entry name" value="STRESS RESPONSE PROTEIN NHAX"/>
    <property type="match status" value="1"/>
</dbReference>
<accession>A0ABV8UMZ3</accession>
<dbReference type="SUPFAM" id="SSF52402">
    <property type="entry name" value="Adenine nucleotide alpha hydrolases-like"/>
    <property type="match status" value="1"/>
</dbReference>
<reference evidence="4" key="1">
    <citation type="journal article" date="2019" name="Int. J. Syst. Evol. Microbiol.">
        <title>The Global Catalogue of Microorganisms (GCM) 10K type strain sequencing project: providing services to taxonomists for standard genome sequencing and annotation.</title>
        <authorList>
            <consortium name="The Broad Institute Genomics Platform"/>
            <consortium name="The Broad Institute Genome Sequencing Center for Infectious Disease"/>
            <person name="Wu L."/>
            <person name="Ma J."/>
        </authorList>
    </citation>
    <scope>NUCLEOTIDE SEQUENCE [LARGE SCALE GENOMIC DNA]</scope>
    <source>
        <strain evidence="4">CECT 8472</strain>
    </source>
</reference>
<comment type="similarity">
    <text evidence="1">Belongs to the universal stress protein A family.</text>
</comment>
<keyword evidence="4" id="KW-1185">Reference proteome</keyword>
<dbReference type="Pfam" id="PF00582">
    <property type="entry name" value="Usp"/>
    <property type="match status" value="1"/>
</dbReference>
<dbReference type="Proteomes" id="UP001595799">
    <property type="component" value="Unassembled WGS sequence"/>
</dbReference>
<dbReference type="Gene3D" id="3.40.50.620">
    <property type="entry name" value="HUPs"/>
    <property type="match status" value="1"/>
</dbReference>
<name>A0ABV8UMZ3_9PROT</name>
<dbReference type="EMBL" id="JBHSCW010000007">
    <property type="protein sequence ID" value="MFC4352626.1"/>
    <property type="molecule type" value="Genomic_DNA"/>
</dbReference>
<organism evidence="3 4">
    <name type="scientific">Fodinicurvata halophila</name>
    <dbReference type="NCBI Taxonomy" id="1419723"/>
    <lineage>
        <taxon>Bacteria</taxon>
        <taxon>Pseudomonadati</taxon>
        <taxon>Pseudomonadota</taxon>
        <taxon>Alphaproteobacteria</taxon>
        <taxon>Rhodospirillales</taxon>
        <taxon>Rhodovibrionaceae</taxon>
        <taxon>Fodinicurvata</taxon>
    </lineage>
</organism>
<evidence type="ECO:0000313" key="4">
    <source>
        <dbReference type="Proteomes" id="UP001595799"/>
    </source>
</evidence>
<protein>
    <submittedName>
        <fullName evidence="3">Universal stress protein</fullName>
    </submittedName>
</protein>
<evidence type="ECO:0000313" key="3">
    <source>
        <dbReference type="EMBL" id="MFC4352626.1"/>
    </source>
</evidence>
<dbReference type="PRINTS" id="PR01438">
    <property type="entry name" value="UNVRSLSTRESS"/>
</dbReference>
<dbReference type="InterPro" id="IPR006015">
    <property type="entry name" value="Universal_stress_UspA"/>
</dbReference>
<evidence type="ECO:0000256" key="1">
    <source>
        <dbReference type="ARBA" id="ARBA00008791"/>
    </source>
</evidence>
<dbReference type="RefSeq" id="WP_382422979.1">
    <property type="nucleotide sequence ID" value="NZ_JBHSCW010000007.1"/>
</dbReference>